<feature type="domain" description="Molybdopterin oxidoreductase" evidence="8">
    <location>
        <begin position="32"/>
        <end position="216"/>
    </location>
</feature>
<dbReference type="Gene3D" id="2.40.40.20">
    <property type="match status" value="1"/>
</dbReference>
<dbReference type="Gene3D" id="3.40.228.10">
    <property type="entry name" value="Dimethylsulfoxide Reductase, domain 2"/>
    <property type="match status" value="1"/>
</dbReference>
<dbReference type="EMBL" id="JBHTIR010003771">
    <property type="protein sequence ID" value="MFD0855759.1"/>
    <property type="molecule type" value="Genomic_DNA"/>
</dbReference>
<gene>
    <name evidence="10" type="ORF">ACFQ07_26190</name>
</gene>
<keyword evidence="3" id="KW-0411">Iron-sulfur</keyword>
<keyword evidence="3" id="KW-0004">4Fe-4S</keyword>
<accession>A0ABW3CP63</accession>
<feature type="non-terminal residue" evidence="10">
    <location>
        <position position="1"/>
    </location>
</feature>
<evidence type="ECO:0000256" key="5">
    <source>
        <dbReference type="ARBA" id="ARBA00022723"/>
    </source>
</evidence>
<keyword evidence="11" id="KW-1185">Reference proteome</keyword>
<keyword evidence="5" id="KW-0479">Metal-binding</keyword>
<comment type="similarity">
    <text evidence="2">Belongs to the prokaryotic molybdopterin-containing oxidoreductase family.</text>
</comment>
<organism evidence="10 11">
    <name type="scientific">Actinomadura adrarensis</name>
    <dbReference type="NCBI Taxonomy" id="1819600"/>
    <lineage>
        <taxon>Bacteria</taxon>
        <taxon>Bacillati</taxon>
        <taxon>Actinomycetota</taxon>
        <taxon>Actinomycetes</taxon>
        <taxon>Streptosporangiales</taxon>
        <taxon>Thermomonosporaceae</taxon>
        <taxon>Actinomadura</taxon>
    </lineage>
</organism>
<keyword evidence="7" id="KW-0560">Oxidoreductase</keyword>
<evidence type="ECO:0000256" key="7">
    <source>
        <dbReference type="ARBA" id="ARBA00023002"/>
    </source>
</evidence>
<dbReference type="Proteomes" id="UP001597083">
    <property type="component" value="Unassembled WGS sequence"/>
</dbReference>
<protein>
    <submittedName>
        <fullName evidence="10">Molybdopterin-dependent oxidoreductase</fullName>
    </submittedName>
</protein>
<proteinExistence type="inferred from homology"/>
<keyword evidence="6" id="KW-0732">Signal</keyword>
<dbReference type="Pfam" id="PF00384">
    <property type="entry name" value="Molybdopterin"/>
    <property type="match status" value="1"/>
</dbReference>
<dbReference type="InterPro" id="IPR006656">
    <property type="entry name" value="Mopterin_OxRdtase"/>
</dbReference>
<dbReference type="InterPro" id="IPR009010">
    <property type="entry name" value="Asp_de-COase-like_dom_sf"/>
</dbReference>
<evidence type="ECO:0000259" key="8">
    <source>
        <dbReference type="Pfam" id="PF00384"/>
    </source>
</evidence>
<feature type="non-terminal residue" evidence="10">
    <location>
        <position position="431"/>
    </location>
</feature>
<evidence type="ECO:0000256" key="2">
    <source>
        <dbReference type="ARBA" id="ARBA00010312"/>
    </source>
</evidence>
<evidence type="ECO:0000313" key="11">
    <source>
        <dbReference type="Proteomes" id="UP001597083"/>
    </source>
</evidence>
<evidence type="ECO:0000256" key="3">
    <source>
        <dbReference type="ARBA" id="ARBA00022485"/>
    </source>
</evidence>
<evidence type="ECO:0000313" key="10">
    <source>
        <dbReference type="EMBL" id="MFD0855759.1"/>
    </source>
</evidence>
<dbReference type="SUPFAM" id="SSF53706">
    <property type="entry name" value="Formate dehydrogenase/DMSO reductase, domains 1-3"/>
    <property type="match status" value="1"/>
</dbReference>
<dbReference type="InterPro" id="IPR006657">
    <property type="entry name" value="MoPterin_dinucl-bd_dom"/>
</dbReference>
<evidence type="ECO:0000256" key="1">
    <source>
        <dbReference type="ARBA" id="ARBA00001942"/>
    </source>
</evidence>
<evidence type="ECO:0000259" key="9">
    <source>
        <dbReference type="Pfam" id="PF01568"/>
    </source>
</evidence>
<keyword evidence="4" id="KW-0500">Molybdenum</keyword>
<reference evidence="11" key="1">
    <citation type="journal article" date="2019" name="Int. J. Syst. Evol. Microbiol.">
        <title>The Global Catalogue of Microorganisms (GCM) 10K type strain sequencing project: providing services to taxonomists for standard genome sequencing and annotation.</title>
        <authorList>
            <consortium name="The Broad Institute Genomics Platform"/>
            <consortium name="The Broad Institute Genome Sequencing Center for Infectious Disease"/>
            <person name="Wu L."/>
            <person name="Ma J."/>
        </authorList>
    </citation>
    <scope>NUCLEOTIDE SEQUENCE [LARGE SCALE GENOMIC DNA]</scope>
    <source>
        <strain evidence="11">JCM 31696</strain>
    </source>
</reference>
<dbReference type="PROSITE" id="PS00490">
    <property type="entry name" value="MOLYBDOPTERIN_PROK_2"/>
    <property type="match status" value="1"/>
</dbReference>
<dbReference type="Pfam" id="PF01568">
    <property type="entry name" value="Molydop_binding"/>
    <property type="match status" value="1"/>
</dbReference>
<dbReference type="Gene3D" id="3.30.2070.10">
    <property type="entry name" value="Formate dehydrogenase/DMSO reductase"/>
    <property type="match status" value="1"/>
</dbReference>
<comment type="cofactor">
    <cofactor evidence="1">
        <name>Mo-bis(molybdopterin guanine dinucleotide)</name>
        <dbReference type="ChEBI" id="CHEBI:60539"/>
    </cofactor>
</comment>
<dbReference type="PANTHER" id="PTHR43742">
    <property type="entry name" value="TRIMETHYLAMINE-N-OXIDE REDUCTASE"/>
    <property type="match status" value="1"/>
</dbReference>
<dbReference type="PANTHER" id="PTHR43742:SF9">
    <property type="entry name" value="TETRATHIONATE REDUCTASE SUBUNIT A"/>
    <property type="match status" value="1"/>
</dbReference>
<sequence length="431" mass="48483">DAIRRIAHEFAAAAPRCTTICNRGSASHRNGFYNDRAITMLNALVGNMGRQGGWCWHPNSSWDKKQIPEPGPTPPKPEAKSVIVDAKDWPLANAWTDKKMKVGGIVYQWIKEERQRISALMTYNCDQAWAWPESHVVRQVLADERLLPFHVCIDVAYTETAHLADIVLPWTTYLERWDIDSRPPQGLIDYVGLRQPVVKPLGESKDIREIFPELARRIGGGMQDYFPWKSTEEYFEQYFKPVPGGLAYMRSHGVWQDPDKKPNYAPYERELTEDELAGSETDEQTGIVYNGTDPDTGDRLAIGIVIDGVARQGFATPSRKLETYSRFVEGKGAEADRTIEPLPVYEPIPSHRTGLGGDRLIMISFKWNVHNAHRTMQSAWLQEISHTNPAWLNPATAESLGLADGDWIEVTGFRPDDDQVPGGDGTELGTL</sequence>
<dbReference type="Gene3D" id="3.40.50.740">
    <property type="match status" value="1"/>
</dbReference>
<dbReference type="SUPFAM" id="SSF50692">
    <property type="entry name" value="ADC-like"/>
    <property type="match status" value="1"/>
</dbReference>
<comment type="caution">
    <text evidence="10">The sequence shown here is derived from an EMBL/GenBank/DDBJ whole genome shotgun (WGS) entry which is preliminary data.</text>
</comment>
<evidence type="ECO:0000256" key="4">
    <source>
        <dbReference type="ARBA" id="ARBA00022505"/>
    </source>
</evidence>
<evidence type="ECO:0000256" key="6">
    <source>
        <dbReference type="ARBA" id="ARBA00022729"/>
    </source>
</evidence>
<dbReference type="InterPro" id="IPR006655">
    <property type="entry name" value="Mopterin_OxRdtase_prok_CS"/>
</dbReference>
<feature type="domain" description="Molybdopterin dinucleotide-binding" evidence="9">
    <location>
        <begin position="361"/>
        <end position="411"/>
    </location>
</feature>
<name>A0ABW3CP63_9ACTN</name>
<keyword evidence="3" id="KW-0408">Iron</keyword>
<dbReference type="InterPro" id="IPR050612">
    <property type="entry name" value="Prok_Mopterin_Oxidored"/>
</dbReference>